<dbReference type="GO" id="GO:0031624">
    <property type="term" value="F:ubiquitin conjugating enzyme binding"/>
    <property type="evidence" value="ECO:0007669"/>
    <property type="project" value="TreeGrafter"/>
</dbReference>
<dbReference type="InterPro" id="IPR042460">
    <property type="entry name" value="DCN1-like_PONY"/>
</dbReference>
<dbReference type="AlphaFoldDB" id="A0A2A9NLK6"/>
<dbReference type="Gene3D" id="1.10.238.200">
    <property type="entry name" value="Cullin, PONY binding domain"/>
    <property type="match status" value="1"/>
</dbReference>
<dbReference type="OrthoDB" id="27198at2759"/>
<evidence type="ECO:0000256" key="1">
    <source>
        <dbReference type="RuleBase" id="RU410713"/>
    </source>
</evidence>
<evidence type="ECO:0000259" key="2">
    <source>
        <dbReference type="PROSITE" id="PS51229"/>
    </source>
</evidence>
<organism evidence="3 4">
    <name type="scientific">Amanita thiersii Skay4041</name>
    <dbReference type="NCBI Taxonomy" id="703135"/>
    <lineage>
        <taxon>Eukaryota</taxon>
        <taxon>Fungi</taxon>
        <taxon>Dikarya</taxon>
        <taxon>Basidiomycota</taxon>
        <taxon>Agaricomycotina</taxon>
        <taxon>Agaricomycetes</taxon>
        <taxon>Agaricomycetidae</taxon>
        <taxon>Agaricales</taxon>
        <taxon>Pluteineae</taxon>
        <taxon>Amanitaceae</taxon>
        <taxon>Amanita</taxon>
    </lineage>
</organism>
<dbReference type="Proteomes" id="UP000242287">
    <property type="component" value="Unassembled WGS sequence"/>
</dbReference>
<protein>
    <recommendedName>
        <fullName evidence="1">Defective in cullin neddylation protein</fullName>
    </recommendedName>
</protein>
<dbReference type="PROSITE" id="PS51229">
    <property type="entry name" value="DCUN1"/>
    <property type="match status" value="1"/>
</dbReference>
<dbReference type="GO" id="GO:0032182">
    <property type="term" value="F:ubiquitin-like protein binding"/>
    <property type="evidence" value="ECO:0007669"/>
    <property type="project" value="TreeGrafter"/>
</dbReference>
<dbReference type="InterPro" id="IPR005176">
    <property type="entry name" value="PONY_dom"/>
</dbReference>
<dbReference type="STRING" id="703135.A0A2A9NLK6"/>
<comment type="function">
    <text evidence="1">Neddylation of cullins play an essential role in the regulation of SCF-type complexes activity.</text>
</comment>
<dbReference type="CDD" id="cd14352">
    <property type="entry name" value="UBA_DCN1"/>
    <property type="match status" value="1"/>
</dbReference>
<gene>
    <name evidence="3" type="ORF">AMATHDRAFT_145703</name>
</gene>
<dbReference type="InterPro" id="IPR014764">
    <property type="entry name" value="DCN-prot"/>
</dbReference>
<evidence type="ECO:0000313" key="4">
    <source>
        <dbReference type="Proteomes" id="UP000242287"/>
    </source>
</evidence>
<dbReference type="PANTHER" id="PTHR12281:SF31">
    <property type="entry name" value="DCN1-LIKE PROTEIN 3"/>
    <property type="match status" value="1"/>
</dbReference>
<sequence>MSARGALGEDSIAHFCSITGASVREARKYLERHRRLDAAIDAFYNSSNSAAKPVPSTSKLTALFDKYKDSDGPDITIDGTIKLCEDLNVNPEDVVLLAVAYELKSPSVGVWKRQGWIQGWKSVGWMQTALGNLREKLGSDPGYFQKVYNYTFEFARVEGQRSLALDSAQAFWNLLLPHGLKGGGLTHSPAKSNNAEALESTEEGGWKEEYTELWYEFLNQRKGKGVSKDTWAMFLEFVRSIDAKFSNYDMDAAWPSTIDDFVEYARQRLAS</sequence>
<dbReference type="EMBL" id="KZ302009">
    <property type="protein sequence ID" value="PFH50214.1"/>
    <property type="molecule type" value="Genomic_DNA"/>
</dbReference>
<evidence type="ECO:0000313" key="3">
    <source>
        <dbReference type="EMBL" id="PFH50214.1"/>
    </source>
</evidence>
<dbReference type="PANTHER" id="PTHR12281">
    <property type="entry name" value="RP42 RELATED"/>
    <property type="match status" value="1"/>
</dbReference>
<keyword evidence="4" id="KW-1185">Reference proteome</keyword>
<reference evidence="3 4" key="1">
    <citation type="submission" date="2014-02" db="EMBL/GenBank/DDBJ databases">
        <title>Transposable element dynamics among asymbiotic and ectomycorrhizal Amanita fungi.</title>
        <authorList>
            <consortium name="DOE Joint Genome Institute"/>
            <person name="Hess J."/>
            <person name="Skrede I."/>
            <person name="Wolfe B."/>
            <person name="LaButti K."/>
            <person name="Ohm R.A."/>
            <person name="Grigoriev I.V."/>
            <person name="Pringle A."/>
        </authorList>
    </citation>
    <scope>NUCLEOTIDE SEQUENCE [LARGE SCALE GENOMIC DNA]</scope>
    <source>
        <strain evidence="3 4">SKay4041</strain>
    </source>
</reference>
<accession>A0A2A9NLK6</accession>
<dbReference type="GO" id="GO:0000151">
    <property type="term" value="C:ubiquitin ligase complex"/>
    <property type="evidence" value="ECO:0007669"/>
    <property type="project" value="TreeGrafter"/>
</dbReference>
<proteinExistence type="predicted"/>
<dbReference type="GO" id="GO:0097602">
    <property type="term" value="F:cullin family protein binding"/>
    <property type="evidence" value="ECO:0007669"/>
    <property type="project" value="TreeGrafter"/>
</dbReference>
<dbReference type="Gene3D" id="1.10.238.10">
    <property type="entry name" value="EF-hand"/>
    <property type="match status" value="1"/>
</dbReference>
<dbReference type="Pfam" id="PF14555">
    <property type="entry name" value="UBA_4"/>
    <property type="match status" value="1"/>
</dbReference>
<dbReference type="Gene3D" id="1.10.8.10">
    <property type="entry name" value="DNA helicase RuvA subunit, C-terminal domain"/>
    <property type="match status" value="1"/>
</dbReference>
<dbReference type="Pfam" id="PF03556">
    <property type="entry name" value="Cullin_binding"/>
    <property type="match status" value="1"/>
</dbReference>
<dbReference type="GO" id="GO:0045116">
    <property type="term" value="P:protein neddylation"/>
    <property type="evidence" value="ECO:0007669"/>
    <property type="project" value="TreeGrafter"/>
</dbReference>
<feature type="domain" description="DCUN1" evidence="2">
    <location>
        <begin position="55"/>
        <end position="266"/>
    </location>
</feature>
<name>A0A2A9NLK6_9AGAR</name>